<dbReference type="AlphaFoldDB" id="K1V5P1"/>
<dbReference type="Proteomes" id="UP000006757">
    <property type="component" value="Unassembled WGS sequence"/>
</dbReference>
<gene>
    <name evidence="2" type="ORF">A1Q2_06246</name>
</gene>
<proteinExistence type="predicted"/>
<dbReference type="HOGENOM" id="CLU_1246128_0_0_1"/>
<feature type="region of interest" description="Disordered" evidence="1">
    <location>
        <begin position="132"/>
        <end position="192"/>
    </location>
</feature>
<name>K1V5P1_TRIAC</name>
<feature type="compositionally biased region" description="Basic residues" evidence="1">
    <location>
        <begin position="143"/>
        <end position="154"/>
    </location>
</feature>
<comment type="caution">
    <text evidence="2">The sequence shown here is derived from an EMBL/GenBank/DDBJ whole genome shotgun (WGS) entry which is preliminary data.</text>
</comment>
<reference evidence="2 3" key="1">
    <citation type="journal article" date="2012" name="Eukaryot. Cell">
        <title>Genome sequence of the Trichosporon asahii environmental strain CBS 8904.</title>
        <authorList>
            <person name="Yang R.Y."/>
            <person name="Li H.T."/>
            <person name="Zhu H."/>
            <person name="Zhou G.P."/>
            <person name="Wang M."/>
            <person name="Wang L."/>
        </authorList>
    </citation>
    <scope>NUCLEOTIDE SEQUENCE [LARGE SCALE GENOMIC DNA]</scope>
    <source>
        <strain evidence="2 3">CBS 8904</strain>
    </source>
</reference>
<sequence>MDRPSTRLPEFDWSSMPKVDGRKIAGRAHGRYDLTTGRTSTFHEMVSGSAIERKLTFNKITATQLGTIEVNLEGGTRQLSTLSGLPTLSPAAHHTIDEKLKKYATRPVLMLKDIIPTPRGEQEEPPALIAAGTKKEKENVKVKKEKQTKKRKSAGGRSGEAGPSRIPLGVAAAPHDDEIQPLETPSKKRKIHTVDLTNDRKPPVFINLLDSDDEDEKPFIVL</sequence>
<evidence type="ECO:0000313" key="3">
    <source>
        <dbReference type="Proteomes" id="UP000006757"/>
    </source>
</evidence>
<evidence type="ECO:0000313" key="2">
    <source>
        <dbReference type="EMBL" id="EKC99309.1"/>
    </source>
</evidence>
<protein>
    <submittedName>
        <fullName evidence="2">Uncharacterized protein</fullName>
    </submittedName>
</protein>
<feature type="compositionally biased region" description="Basic and acidic residues" evidence="1">
    <location>
        <begin position="133"/>
        <end position="142"/>
    </location>
</feature>
<keyword evidence="3" id="KW-1185">Reference proteome</keyword>
<dbReference type="EMBL" id="AMBO01000372">
    <property type="protein sequence ID" value="EKC99309.1"/>
    <property type="molecule type" value="Genomic_DNA"/>
</dbReference>
<accession>K1V5P1</accession>
<evidence type="ECO:0000256" key="1">
    <source>
        <dbReference type="SAM" id="MobiDB-lite"/>
    </source>
</evidence>
<organism evidence="2 3">
    <name type="scientific">Trichosporon asahii var. asahii (strain CBS 8904)</name>
    <name type="common">Yeast</name>
    <dbReference type="NCBI Taxonomy" id="1220162"/>
    <lineage>
        <taxon>Eukaryota</taxon>
        <taxon>Fungi</taxon>
        <taxon>Dikarya</taxon>
        <taxon>Basidiomycota</taxon>
        <taxon>Agaricomycotina</taxon>
        <taxon>Tremellomycetes</taxon>
        <taxon>Trichosporonales</taxon>
        <taxon>Trichosporonaceae</taxon>
        <taxon>Trichosporon</taxon>
    </lineage>
</organism>
<dbReference type="InParanoid" id="K1V5P1"/>